<accession>A0A934QF95</accession>
<dbReference type="Proteomes" id="UP000618733">
    <property type="component" value="Unassembled WGS sequence"/>
</dbReference>
<dbReference type="RefSeq" id="WP_200132654.1">
    <property type="nucleotide sequence ID" value="NZ_JAEHOI010000011.1"/>
</dbReference>
<keyword evidence="2" id="KW-1003">Cell membrane</keyword>
<keyword evidence="6" id="KW-0175">Coiled coil</keyword>
<dbReference type="PANTHER" id="PTHR30213:SF1">
    <property type="entry name" value="INNER MEMBRANE PROTEIN YHJD"/>
    <property type="match status" value="1"/>
</dbReference>
<evidence type="ECO:0000256" key="8">
    <source>
        <dbReference type="SAM" id="Phobius"/>
    </source>
</evidence>
<dbReference type="GO" id="GO:0005886">
    <property type="term" value="C:plasma membrane"/>
    <property type="evidence" value="ECO:0007669"/>
    <property type="project" value="UniProtKB-SubCell"/>
</dbReference>
<feature type="region of interest" description="Disordered" evidence="7">
    <location>
        <begin position="1"/>
        <end position="42"/>
    </location>
</feature>
<evidence type="ECO:0000256" key="6">
    <source>
        <dbReference type="SAM" id="Coils"/>
    </source>
</evidence>
<dbReference type="Pfam" id="PF03631">
    <property type="entry name" value="Virul_fac_BrkB"/>
    <property type="match status" value="1"/>
</dbReference>
<keyword evidence="5 8" id="KW-0472">Membrane</keyword>
<feature type="transmembrane region" description="Helical" evidence="8">
    <location>
        <begin position="294"/>
        <end position="320"/>
    </location>
</feature>
<dbReference type="EMBL" id="JAEHOI010000011">
    <property type="protein sequence ID" value="MBK0422442.1"/>
    <property type="molecule type" value="Genomic_DNA"/>
</dbReference>
<feature type="transmembrane region" description="Helical" evidence="8">
    <location>
        <begin position="225"/>
        <end position="247"/>
    </location>
</feature>
<proteinExistence type="predicted"/>
<keyword evidence="3 8" id="KW-0812">Transmembrane</keyword>
<keyword evidence="4 8" id="KW-1133">Transmembrane helix</keyword>
<protein>
    <submittedName>
        <fullName evidence="9">YihY/virulence factor BrkB family protein</fullName>
    </submittedName>
</protein>
<evidence type="ECO:0000313" key="10">
    <source>
        <dbReference type="Proteomes" id="UP000618733"/>
    </source>
</evidence>
<evidence type="ECO:0000256" key="3">
    <source>
        <dbReference type="ARBA" id="ARBA00022692"/>
    </source>
</evidence>
<comment type="subcellular location">
    <subcellularLocation>
        <location evidence="1">Cell membrane</location>
        <topology evidence="1">Multi-pass membrane protein</topology>
    </subcellularLocation>
</comment>
<organism evidence="9 10">
    <name type="scientific">Leucobacter edaphi</name>
    <dbReference type="NCBI Taxonomy" id="2796472"/>
    <lineage>
        <taxon>Bacteria</taxon>
        <taxon>Bacillati</taxon>
        <taxon>Actinomycetota</taxon>
        <taxon>Actinomycetes</taxon>
        <taxon>Micrococcales</taxon>
        <taxon>Microbacteriaceae</taxon>
        <taxon>Leucobacter</taxon>
    </lineage>
</organism>
<gene>
    <name evidence="9" type="ORF">JD292_10200</name>
</gene>
<dbReference type="AlphaFoldDB" id="A0A934QF95"/>
<comment type="caution">
    <text evidence="9">The sequence shown here is derived from an EMBL/GenBank/DDBJ whole genome shotgun (WGS) entry which is preliminary data.</text>
</comment>
<sequence length="376" mass="39616">MSETAGKRHSGTNGLREHEVPVGEAPAGEGGDVSVQTHAPAKPQKLPNRLIGKALKHRIVRAFLRYSENRGSMLADSITYRALFSVFAAVLLGFSLAALWLGGNPDAMQALSNALEKLIPGIGKVIDPTKIDAPKSFSIVGVVSLLGLIGAAISAIASLRSALRVLADEMQDDVLFIWAILRNLLVAIGFGGLLVAAAVLTGVASVAGKVLAEWLGYEAGGTTSVVVRIVSVLLVFVIDAIAIALAFRVLSGVKPPARALWTGAAIGGVGLVVLQELSGLFVRGATTNPLLGSFAALVALLIWFNLSSQVILIASSYIIVATKEAREPVRERHGAATLLQHRRRRAEDRARIAADDLEKAREAEAEEIEKIEAGKA</sequence>
<evidence type="ECO:0000256" key="2">
    <source>
        <dbReference type="ARBA" id="ARBA00022475"/>
    </source>
</evidence>
<evidence type="ECO:0000313" key="9">
    <source>
        <dbReference type="EMBL" id="MBK0422442.1"/>
    </source>
</evidence>
<feature type="transmembrane region" description="Helical" evidence="8">
    <location>
        <begin position="80"/>
        <end position="101"/>
    </location>
</feature>
<dbReference type="PANTHER" id="PTHR30213">
    <property type="entry name" value="INNER MEMBRANE PROTEIN YHJD"/>
    <property type="match status" value="1"/>
</dbReference>
<feature type="transmembrane region" description="Helical" evidence="8">
    <location>
        <begin position="259"/>
        <end position="282"/>
    </location>
</feature>
<dbReference type="InterPro" id="IPR017039">
    <property type="entry name" value="Virul_fac_BrkB"/>
</dbReference>
<evidence type="ECO:0000256" key="5">
    <source>
        <dbReference type="ARBA" id="ARBA00023136"/>
    </source>
</evidence>
<evidence type="ECO:0000256" key="7">
    <source>
        <dbReference type="SAM" id="MobiDB-lite"/>
    </source>
</evidence>
<name>A0A934QF95_9MICO</name>
<evidence type="ECO:0000256" key="1">
    <source>
        <dbReference type="ARBA" id="ARBA00004651"/>
    </source>
</evidence>
<feature type="transmembrane region" description="Helical" evidence="8">
    <location>
        <begin position="180"/>
        <end position="205"/>
    </location>
</feature>
<reference evidence="9" key="1">
    <citation type="submission" date="2020-12" db="EMBL/GenBank/DDBJ databases">
        <title>Leucobacter sp. CAS2, isolated from Chromium sludge.</title>
        <authorList>
            <person name="Xu Z."/>
        </authorList>
    </citation>
    <scope>NUCLEOTIDE SEQUENCE</scope>
    <source>
        <strain evidence="9">CSA2</strain>
    </source>
</reference>
<keyword evidence="10" id="KW-1185">Reference proteome</keyword>
<feature type="coiled-coil region" evidence="6">
    <location>
        <begin position="343"/>
        <end position="374"/>
    </location>
</feature>
<evidence type="ECO:0000256" key="4">
    <source>
        <dbReference type="ARBA" id="ARBA00022989"/>
    </source>
</evidence>
<feature type="transmembrane region" description="Helical" evidence="8">
    <location>
        <begin position="137"/>
        <end position="159"/>
    </location>
</feature>